<dbReference type="Pfam" id="PF04055">
    <property type="entry name" value="Radical_SAM"/>
    <property type="match status" value="1"/>
</dbReference>
<evidence type="ECO:0000256" key="14">
    <source>
        <dbReference type="HAMAP-Rule" id="MF_01864"/>
    </source>
</evidence>
<feature type="binding site" evidence="14">
    <location>
        <position position="167"/>
    </location>
    <ligand>
        <name>[4Fe-4S] cluster</name>
        <dbReference type="ChEBI" id="CHEBI:49883"/>
        <label>2</label>
        <note>4Fe-4S-S-AdoMet</note>
    </ligand>
</feature>
<dbReference type="Pfam" id="PF00919">
    <property type="entry name" value="UPF0004"/>
    <property type="match status" value="1"/>
</dbReference>
<dbReference type="EMBL" id="FXBM01000002">
    <property type="protein sequence ID" value="SMH47507.1"/>
    <property type="molecule type" value="Genomic_DNA"/>
</dbReference>
<dbReference type="InterPro" id="IPR006638">
    <property type="entry name" value="Elp3/MiaA/NifB-like_rSAM"/>
</dbReference>
<dbReference type="SFLD" id="SFLDS00029">
    <property type="entry name" value="Radical_SAM"/>
    <property type="match status" value="1"/>
</dbReference>
<evidence type="ECO:0000256" key="8">
    <source>
        <dbReference type="ARBA" id="ARBA00023014"/>
    </source>
</evidence>
<evidence type="ECO:0000259" key="15">
    <source>
        <dbReference type="PROSITE" id="PS50926"/>
    </source>
</evidence>
<dbReference type="InterPro" id="IPR013848">
    <property type="entry name" value="Methylthiotransferase_N"/>
</dbReference>
<dbReference type="OrthoDB" id="9805215at2"/>
<dbReference type="SUPFAM" id="SSF102114">
    <property type="entry name" value="Radical SAM enzymes"/>
    <property type="match status" value="1"/>
</dbReference>
<protein>
    <recommendedName>
        <fullName evidence="11 14">tRNA-2-methylthio-N(6)-dimethylallyladenosine synthase</fullName>
        <ecNumber evidence="9 14">2.8.4.3</ecNumber>
    </recommendedName>
    <alternativeName>
        <fullName evidence="13 14">(Dimethylallyl)adenosine tRNA methylthiotransferase MiaB</fullName>
    </alternativeName>
    <alternativeName>
        <fullName evidence="12 14">tRNA-i(6)A37 methylthiotransferase</fullName>
    </alternativeName>
</protein>
<evidence type="ECO:0000256" key="5">
    <source>
        <dbReference type="ARBA" id="ARBA00022694"/>
    </source>
</evidence>
<evidence type="ECO:0000256" key="6">
    <source>
        <dbReference type="ARBA" id="ARBA00022723"/>
    </source>
</evidence>
<dbReference type="InterPro" id="IPR023404">
    <property type="entry name" value="rSAM_horseshoe"/>
</dbReference>
<keyword evidence="3 14" id="KW-0808">Transferase</keyword>
<organism evidence="18 19">
    <name type="scientific">Rathayibacter oskolensis</name>
    <dbReference type="NCBI Taxonomy" id="1891671"/>
    <lineage>
        <taxon>Bacteria</taxon>
        <taxon>Bacillati</taxon>
        <taxon>Actinomycetota</taxon>
        <taxon>Actinomycetes</taxon>
        <taxon>Micrococcales</taxon>
        <taxon>Microbacteriaceae</taxon>
        <taxon>Rathayibacter</taxon>
    </lineage>
</organism>
<evidence type="ECO:0000256" key="11">
    <source>
        <dbReference type="ARBA" id="ARBA00068570"/>
    </source>
</evidence>
<dbReference type="SFLD" id="SFLDG01082">
    <property type="entry name" value="B12-binding_domain_containing"/>
    <property type="match status" value="1"/>
</dbReference>
<comment type="catalytic activity">
    <reaction evidence="10 14">
        <text>N(6)-dimethylallyladenosine(37) in tRNA + (sulfur carrier)-SH + AH2 + 2 S-adenosyl-L-methionine = 2-methylsulfanyl-N(6)-dimethylallyladenosine(37) in tRNA + (sulfur carrier)-H + 5'-deoxyadenosine + L-methionine + A + S-adenosyl-L-homocysteine + 2 H(+)</text>
        <dbReference type="Rhea" id="RHEA:37067"/>
        <dbReference type="Rhea" id="RHEA-COMP:10375"/>
        <dbReference type="Rhea" id="RHEA-COMP:10376"/>
        <dbReference type="Rhea" id="RHEA-COMP:14737"/>
        <dbReference type="Rhea" id="RHEA-COMP:14739"/>
        <dbReference type="ChEBI" id="CHEBI:13193"/>
        <dbReference type="ChEBI" id="CHEBI:15378"/>
        <dbReference type="ChEBI" id="CHEBI:17319"/>
        <dbReference type="ChEBI" id="CHEBI:17499"/>
        <dbReference type="ChEBI" id="CHEBI:29917"/>
        <dbReference type="ChEBI" id="CHEBI:57844"/>
        <dbReference type="ChEBI" id="CHEBI:57856"/>
        <dbReference type="ChEBI" id="CHEBI:59789"/>
        <dbReference type="ChEBI" id="CHEBI:64428"/>
        <dbReference type="ChEBI" id="CHEBI:74415"/>
        <dbReference type="ChEBI" id="CHEBI:74417"/>
        <dbReference type="EC" id="2.8.4.3"/>
    </reaction>
</comment>
<dbReference type="GO" id="GO:0051539">
    <property type="term" value="F:4 iron, 4 sulfur cluster binding"/>
    <property type="evidence" value="ECO:0007669"/>
    <property type="project" value="UniProtKB-UniRule"/>
</dbReference>
<reference evidence="19" key="1">
    <citation type="submission" date="2017-04" db="EMBL/GenBank/DDBJ databases">
        <authorList>
            <person name="Varghese N."/>
            <person name="Submissions S."/>
        </authorList>
    </citation>
    <scope>NUCLEOTIDE SEQUENCE [LARGE SCALE GENOMIC DNA]</scope>
    <source>
        <strain evidence="19">VKM Ac-2121</strain>
    </source>
</reference>
<comment type="subunit">
    <text evidence="14">Monomer.</text>
</comment>
<comment type="similarity">
    <text evidence="14">Belongs to the methylthiotransferase family. MiaB subfamily.</text>
</comment>
<sequence>MSVPGPIPVSATRPRTYEVRTFGCQMNVHDSERLSGSLEAAGYVPADGAEADVVVINTCAVRENADNKLYGNLGHLASVKRRHEGMQIAVGGCLAQKDKNVILDRAPWVDVVFGTHNMGALPSLLERARHNEEAQLEILESLDVFPSTLPTKRDSTYSGWVSISVGCNNTCTFCIVPSLRGKEKDRRPGEILGEIRALVDDGAIEVTLLGQNVNSYGVEFGDRQAFSKLLRAAGTIEGLERIRFTSPHPAAFTDDVIDAMAETPSVMPQLHMPLQSGSDRILKAMRRSYRSDRFLGILDRVRSRIPHAAISTDIIVGFPGETEADFAETLRVVEEARFASAFTFQYSIRPGTPAATLPDQIPKAVVQERYERLMALQDAISEQENRAVVGREVEVLVATGEGRRDSETHRLSGRAEDSRLVHFDVPAGSDLPRPGDVVSVQVTRAAPFYLLADSTDGAPLRIRRTRAGDAWDRAQTESCGVPADTSGAATARVSLGLPGLRVRTATLTTPIYDTADGER</sequence>
<evidence type="ECO:0000256" key="13">
    <source>
        <dbReference type="ARBA" id="ARBA00081141"/>
    </source>
</evidence>
<dbReference type="STRING" id="1891671.SAMN06295885_2992"/>
<evidence type="ECO:0000256" key="1">
    <source>
        <dbReference type="ARBA" id="ARBA00003234"/>
    </source>
</evidence>
<gene>
    <name evidence="14" type="primary">miaB</name>
    <name evidence="18" type="ORF">SAMN06295885_2992</name>
</gene>
<keyword evidence="8 14" id="KW-0411">Iron-sulfur</keyword>
<feature type="domain" description="TRAM" evidence="15">
    <location>
        <begin position="386"/>
        <end position="456"/>
    </location>
</feature>
<feature type="binding site" evidence="14">
    <location>
        <position position="174"/>
    </location>
    <ligand>
        <name>[4Fe-4S] cluster</name>
        <dbReference type="ChEBI" id="CHEBI:49883"/>
        <label>2</label>
        <note>4Fe-4S-S-AdoMet</note>
    </ligand>
</feature>
<dbReference type="EC" id="2.8.4.3" evidence="9 14"/>
<keyword evidence="5 14" id="KW-0819">tRNA processing</keyword>
<evidence type="ECO:0000256" key="10">
    <source>
        <dbReference type="ARBA" id="ARBA00051425"/>
    </source>
</evidence>
<dbReference type="SMART" id="SM00729">
    <property type="entry name" value="Elp3"/>
    <property type="match status" value="1"/>
</dbReference>
<evidence type="ECO:0000256" key="2">
    <source>
        <dbReference type="ARBA" id="ARBA00022485"/>
    </source>
</evidence>
<proteinExistence type="inferred from homology"/>
<dbReference type="PROSITE" id="PS51918">
    <property type="entry name" value="RADICAL_SAM"/>
    <property type="match status" value="1"/>
</dbReference>
<dbReference type="InterPro" id="IPR058240">
    <property type="entry name" value="rSAM_sf"/>
</dbReference>
<dbReference type="Proteomes" id="UP000193711">
    <property type="component" value="Unassembled WGS sequence"/>
</dbReference>
<dbReference type="PANTHER" id="PTHR43020:SF2">
    <property type="entry name" value="MITOCHONDRIAL TRNA METHYLTHIOTRANSFERASE CDK5RAP1"/>
    <property type="match status" value="1"/>
</dbReference>
<dbReference type="FunFam" id="3.40.50.12160:FF:000003">
    <property type="entry name" value="CDK5 regulatory subunit-associated protein 1"/>
    <property type="match status" value="1"/>
</dbReference>
<dbReference type="InterPro" id="IPR038135">
    <property type="entry name" value="Methylthiotransferase_N_sf"/>
</dbReference>
<keyword evidence="6 14" id="KW-0479">Metal-binding</keyword>
<keyword evidence="14" id="KW-0963">Cytoplasm</keyword>
<dbReference type="NCBIfam" id="TIGR01574">
    <property type="entry name" value="miaB-methiolase"/>
    <property type="match status" value="1"/>
</dbReference>
<comment type="cofactor">
    <cofactor evidence="14">
        <name>[4Fe-4S] cluster</name>
        <dbReference type="ChEBI" id="CHEBI:49883"/>
    </cofactor>
    <text evidence="14">Binds 2 [4Fe-4S] clusters. One cluster is coordinated with 3 cysteines and an exchangeable S-adenosyl-L-methionine.</text>
</comment>
<dbReference type="PROSITE" id="PS50926">
    <property type="entry name" value="TRAM"/>
    <property type="match status" value="1"/>
</dbReference>
<comment type="function">
    <text evidence="1 14">Catalyzes the methylthiolation of N6-(dimethylallyl)adenosine (i(6)A), leading to the formation of 2-methylthio-N6-(dimethylallyl)adenosine (ms(2)i(6)A) at position 37 in tRNAs that read codons beginning with uridine.</text>
</comment>
<dbReference type="InterPro" id="IPR007197">
    <property type="entry name" value="rSAM"/>
</dbReference>
<dbReference type="PROSITE" id="PS51449">
    <property type="entry name" value="MTTASE_N"/>
    <property type="match status" value="1"/>
</dbReference>
<dbReference type="Gene3D" id="3.40.50.12160">
    <property type="entry name" value="Methylthiotransferase, N-terminal domain"/>
    <property type="match status" value="1"/>
</dbReference>
<dbReference type="InterPro" id="IPR006463">
    <property type="entry name" value="MiaB_methiolase"/>
</dbReference>
<dbReference type="AlphaFoldDB" id="A0A1X7P912"/>
<feature type="domain" description="MTTase N-terminal" evidence="16">
    <location>
        <begin position="15"/>
        <end position="130"/>
    </location>
</feature>
<keyword evidence="19" id="KW-1185">Reference proteome</keyword>
<dbReference type="HAMAP" id="MF_01864">
    <property type="entry name" value="tRNA_metthiotr_MiaB"/>
    <property type="match status" value="1"/>
</dbReference>
<keyword evidence="2 14" id="KW-0004">4Fe-4S</keyword>
<feature type="domain" description="Radical SAM core" evidence="17">
    <location>
        <begin position="153"/>
        <end position="383"/>
    </location>
</feature>
<comment type="subcellular location">
    <subcellularLocation>
        <location evidence="14">Cytoplasm</location>
    </subcellularLocation>
</comment>
<keyword evidence="7 14" id="KW-0408">Iron</keyword>
<evidence type="ECO:0000256" key="7">
    <source>
        <dbReference type="ARBA" id="ARBA00023004"/>
    </source>
</evidence>
<evidence type="ECO:0000256" key="12">
    <source>
        <dbReference type="ARBA" id="ARBA00080698"/>
    </source>
</evidence>
<keyword evidence="4 14" id="KW-0949">S-adenosyl-L-methionine</keyword>
<dbReference type="CDD" id="cd01335">
    <property type="entry name" value="Radical_SAM"/>
    <property type="match status" value="1"/>
</dbReference>
<dbReference type="GO" id="GO:0046872">
    <property type="term" value="F:metal ion binding"/>
    <property type="evidence" value="ECO:0007669"/>
    <property type="project" value="UniProtKB-KW"/>
</dbReference>
<dbReference type="SFLD" id="SFLDG01061">
    <property type="entry name" value="methylthiotransferase"/>
    <property type="match status" value="1"/>
</dbReference>
<evidence type="ECO:0000313" key="18">
    <source>
        <dbReference type="EMBL" id="SMH47507.1"/>
    </source>
</evidence>
<evidence type="ECO:0000259" key="17">
    <source>
        <dbReference type="PROSITE" id="PS51918"/>
    </source>
</evidence>
<dbReference type="PROSITE" id="PS01278">
    <property type="entry name" value="MTTASE_RADICAL"/>
    <property type="match status" value="1"/>
</dbReference>
<evidence type="ECO:0000256" key="3">
    <source>
        <dbReference type="ARBA" id="ARBA00022679"/>
    </source>
</evidence>
<dbReference type="NCBIfam" id="TIGR00089">
    <property type="entry name" value="MiaB/RimO family radical SAM methylthiotransferase"/>
    <property type="match status" value="1"/>
</dbReference>
<evidence type="ECO:0000256" key="9">
    <source>
        <dbReference type="ARBA" id="ARBA00033765"/>
    </source>
</evidence>
<dbReference type="GO" id="GO:0035597">
    <property type="term" value="F:tRNA-2-methylthio-N(6)-dimethylallyladenosine(37) synthase activity"/>
    <property type="evidence" value="ECO:0007669"/>
    <property type="project" value="UniProtKB-EC"/>
</dbReference>
<feature type="binding site" evidence="14">
    <location>
        <position position="59"/>
    </location>
    <ligand>
        <name>[4Fe-4S] cluster</name>
        <dbReference type="ChEBI" id="CHEBI:49883"/>
        <label>1</label>
    </ligand>
</feature>
<dbReference type="GO" id="GO:0005829">
    <property type="term" value="C:cytosol"/>
    <property type="evidence" value="ECO:0007669"/>
    <property type="project" value="TreeGrafter"/>
</dbReference>
<accession>A0A1X7P912</accession>
<dbReference type="InterPro" id="IPR002792">
    <property type="entry name" value="TRAM_dom"/>
</dbReference>
<dbReference type="SFLD" id="SFLDF00273">
    <property type="entry name" value="(dimethylallyl)adenosine_tRNA"/>
    <property type="match status" value="1"/>
</dbReference>
<feature type="binding site" evidence="14">
    <location>
        <position position="171"/>
    </location>
    <ligand>
        <name>[4Fe-4S] cluster</name>
        <dbReference type="ChEBI" id="CHEBI:49883"/>
        <label>2</label>
        <note>4Fe-4S-S-AdoMet</note>
    </ligand>
</feature>
<dbReference type="PANTHER" id="PTHR43020">
    <property type="entry name" value="CDK5 REGULATORY SUBUNIT-ASSOCIATED PROTEIN 1"/>
    <property type="match status" value="1"/>
</dbReference>
<feature type="binding site" evidence="14">
    <location>
        <position position="93"/>
    </location>
    <ligand>
        <name>[4Fe-4S] cluster</name>
        <dbReference type="ChEBI" id="CHEBI:49883"/>
        <label>1</label>
    </ligand>
</feature>
<name>A0A1X7P912_9MICO</name>
<dbReference type="InterPro" id="IPR005839">
    <property type="entry name" value="Methylthiotransferase"/>
</dbReference>
<evidence type="ECO:0000313" key="19">
    <source>
        <dbReference type="Proteomes" id="UP000193711"/>
    </source>
</evidence>
<dbReference type="InterPro" id="IPR020612">
    <property type="entry name" value="Methylthiotransferase_CS"/>
</dbReference>
<dbReference type="Gene3D" id="3.80.30.20">
    <property type="entry name" value="tm_1862 like domain"/>
    <property type="match status" value="1"/>
</dbReference>
<feature type="binding site" evidence="14">
    <location>
        <position position="24"/>
    </location>
    <ligand>
        <name>[4Fe-4S] cluster</name>
        <dbReference type="ChEBI" id="CHEBI:49883"/>
        <label>1</label>
    </ligand>
</feature>
<dbReference type="FunFam" id="3.80.30.20:FF:000001">
    <property type="entry name" value="tRNA-2-methylthio-N(6)-dimethylallyladenosine synthase 2"/>
    <property type="match status" value="1"/>
</dbReference>
<dbReference type="RefSeq" id="WP_085477296.1">
    <property type="nucleotide sequence ID" value="NZ_FXBM01000002.1"/>
</dbReference>
<evidence type="ECO:0000259" key="16">
    <source>
        <dbReference type="PROSITE" id="PS51449"/>
    </source>
</evidence>
<evidence type="ECO:0000256" key="4">
    <source>
        <dbReference type="ARBA" id="ARBA00022691"/>
    </source>
</evidence>